<dbReference type="RefSeq" id="WP_116517286.1">
    <property type="nucleotide sequence ID" value="NZ_JACCEX010000001.1"/>
</dbReference>
<feature type="chain" id="PRO_5015761922" evidence="1">
    <location>
        <begin position="26"/>
        <end position="152"/>
    </location>
</feature>
<sequence>MNKSFRRYFGLFGMALALTSSAAFALTPGQKLTKAEIAEWGALTEYKIGSSRVRVIPPQYSGSQDTLLLNAQGVVGVSRNEVVVSEAPADAQAVIQQTQPRPVSVQHFQPTDITVAKYADFAQAVEALRALKAALPGAKVGLPVQFSKQVPY</sequence>
<reference evidence="2 3" key="1">
    <citation type="submission" date="2018-04" db="EMBL/GenBank/DDBJ databases">
        <title>Genomic Encyclopedia of Type Strains, Phase IV (KMG-IV): sequencing the most valuable type-strain genomes for metagenomic binning, comparative biology and taxonomic classification.</title>
        <authorList>
            <person name="Goeker M."/>
        </authorList>
    </citation>
    <scope>NUCLEOTIDE SEQUENCE [LARGE SCALE GENOMIC DNA]</scope>
    <source>
        <strain evidence="2 3">DSM 10065</strain>
    </source>
</reference>
<evidence type="ECO:0000313" key="2">
    <source>
        <dbReference type="EMBL" id="PVY68017.1"/>
    </source>
</evidence>
<proteinExistence type="predicted"/>
<name>A0A2U1CQ52_9BURK</name>
<dbReference type="OrthoDB" id="8686195at2"/>
<comment type="caution">
    <text evidence="2">The sequence shown here is derived from an EMBL/GenBank/DDBJ whole genome shotgun (WGS) entry which is preliminary data.</text>
</comment>
<keyword evidence="1" id="KW-0732">Signal</keyword>
<organism evidence="2 3">
    <name type="scientific">Pusillimonas noertemannii</name>
    <dbReference type="NCBI Taxonomy" id="305977"/>
    <lineage>
        <taxon>Bacteria</taxon>
        <taxon>Pseudomonadati</taxon>
        <taxon>Pseudomonadota</taxon>
        <taxon>Betaproteobacteria</taxon>
        <taxon>Burkholderiales</taxon>
        <taxon>Alcaligenaceae</taxon>
        <taxon>Pusillimonas</taxon>
    </lineage>
</organism>
<accession>A0A2U1CQ52</accession>
<keyword evidence="3" id="KW-1185">Reference proteome</keyword>
<evidence type="ECO:0000313" key="3">
    <source>
        <dbReference type="Proteomes" id="UP000246145"/>
    </source>
</evidence>
<feature type="signal peptide" evidence="1">
    <location>
        <begin position="1"/>
        <end position="25"/>
    </location>
</feature>
<dbReference type="EMBL" id="QEKO01000001">
    <property type="protein sequence ID" value="PVY68017.1"/>
    <property type="molecule type" value="Genomic_DNA"/>
</dbReference>
<dbReference type="AlphaFoldDB" id="A0A2U1CQ52"/>
<protein>
    <submittedName>
        <fullName evidence="2">Uncharacterized protein</fullName>
    </submittedName>
</protein>
<dbReference type="Proteomes" id="UP000246145">
    <property type="component" value="Unassembled WGS sequence"/>
</dbReference>
<gene>
    <name evidence="2" type="ORF">C7440_0403</name>
</gene>
<evidence type="ECO:0000256" key="1">
    <source>
        <dbReference type="SAM" id="SignalP"/>
    </source>
</evidence>